<keyword evidence="3" id="KW-0560">Oxidoreductase</keyword>
<dbReference type="GO" id="GO:0016491">
    <property type="term" value="F:oxidoreductase activity"/>
    <property type="evidence" value="ECO:0007669"/>
    <property type="project" value="UniProtKB-KW"/>
</dbReference>
<evidence type="ECO:0000256" key="1">
    <source>
        <dbReference type="ARBA" id="ARBA00005791"/>
    </source>
</evidence>
<dbReference type="PANTHER" id="PTHR13887:SF14">
    <property type="entry name" value="DISULFIDE BOND FORMATION PROTEIN D"/>
    <property type="match status" value="1"/>
</dbReference>
<dbReference type="InterPro" id="IPR013766">
    <property type="entry name" value="Thioredoxin_domain"/>
</dbReference>
<comment type="caution">
    <text evidence="7">The sequence shown here is derived from an EMBL/GenBank/DDBJ whole genome shotgun (WGS) entry which is preliminary data.</text>
</comment>
<dbReference type="Proteomes" id="UP000715781">
    <property type="component" value="Unassembled WGS sequence"/>
</dbReference>
<evidence type="ECO:0000259" key="6">
    <source>
        <dbReference type="PROSITE" id="PS51352"/>
    </source>
</evidence>
<reference evidence="7" key="2">
    <citation type="journal article" date="2022" name="Microbiol. Resour. Announc.">
        <title>Metagenome Sequencing to Explore Phylogenomics of Terrestrial Cyanobacteria.</title>
        <authorList>
            <person name="Ward R.D."/>
            <person name="Stajich J.E."/>
            <person name="Johansen J.R."/>
            <person name="Huntemann M."/>
            <person name="Clum A."/>
            <person name="Foster B."/>
            <person name="Foster B."/>
            <person name="Roux S."/>
            <person name="Palaniappan K."/>
            <person name="Varghese N."/>
            <person name="Mukherjee S."/>
            <person name="Reddy T.B.K."/>
            <person name="Daum C."/>
            <person name="Copeland A."/>
            <person name="Chen I.A."/>
            <person name="Ivanova N.N."/>
            <person name="Kyrpides N.C."/>
            <person name="Shapiro N."/>
            <person name="Eloe-Fadrosh E.A."/>
            <person name="Pietrasiak N."/>
        </authorList>
    </citation>
    <scope>NUCLEOTIDE SEQUENCE</scope>
    <source>
        <strain evidence="7">JT2-VF2</strain>
    </source>
</reference>
<protein>
    <submittedName>
        <fullName evidence="7">Thioredoxin domain-containing protein</fullName>
    </submittedName>
</protein>
<dbReference type="InterPro" id="IPR036249">
    <property type="entry name" value="Thioredoxin-like_sf"/>
</dbReference>
<proteinExistence type="inferred from homology"/>
<dbReference type="Pfam" id="PF13462">
    <property type="entry name" value="Thioredoxin_4"/>
    <property type="match status" value="1"/>
</dbReference>
<dbReference type="SUPFAM" id="SSF52833">
    <property type="entry name" value="Thioredoxin-like"/>
    <property type="match status" value="1"/>
</dbReference>
<keyword evidence="5" id="KW-0676">Redox-active center</keyword>
<evidence type="ECO:0000256" key="5">
    <source>
        <dbReference type="ARBA" id="ARBA00023284"/>
    </source>
</evidence>
<evidence type="ECO:0000313" key="8">
    <source>
        <dbReference type="Proteomes" id="UP000715781"/>
    </source>
</evidence>
<feature type="domain" description="Thioredoxin" evidence="6">
    <location>
        <begin position="18"/>
        <end position="247"/>
    </location>
</feature>
<dbReference type="AlphaFoldDB" id="A0A951UHQ0"/>
<keyword evidence="4" id="KW-1015">Disulfide bond</keyword>
<dbReference type="InterPro" id="IPR012336">
    <property type="entry name" value="Thioredoxin-like_fold"/>
</dbReference>
<keyword evidence="2" id="KW-0732">Signal</keyword>
<dbReference type="Gene3D" id="3.40.30.10">
    <property type="entry name" value="Glutaredoxin"/>
    <property type="match status" value="1"/>
</dbReference>
<evidence type="ECO:0000256" key="2">
    <source>
        <dbReference type="ARBA" id="ARBA00022729"/>
    </source>
</evidence>
<comment type="similarity">
    <text evidence="1">Belongs to the thioredoxin family. DsbA subfamily.</text>
</comment>
<name>A0A951UHQ0_9NOST</name>
<dbReference type="EMBL" id="JAHHHN010000016">
    <property type="protein sequence ID" value="MBW4563882.1"/>
    <property type="molecule type" value="Genomic_DNA"/>
</dbReference>
<reference evidence="7" key="1">
    <citation type="submission" date="2021-05" db="EMBL/GenBank/DDBJ databases">
        <authorList>
            <person name="Pietrasiak N."/>
            <person name="Ward R."/>
            <person name="Stajich J.E."/>
            <person name="Kurbessoian T."/>
        </authorList>
    </citation>
    <scope>NUCLEOTIDE SEQUENCE</scope>
    <source>
        <strain evidence="7">JT2-VF2</strain>
    </source>
</reference>
<organism evidence="7 8">
    <name type="scientific">Mojavia pulchra JT2-VF2</name>
    <dbReference type="NCBI Taxonomy" id="287848"/>
    <lineage>
        <taxon>Bacteria</taxon>
        <taxon>Bacillati</taxon>
        <taxon>Cyanobacteriota</taxon>
        <taxon>Cyanophyceae</taxon>
        <taxon>Nostocales</taxon>
        <taxon>Nostocaceae</taxon>
    </lineage>
</organism>
<evidence type="ECO:0000313" key="7">
    <source>
        <dbReference type="EMBL" id="MBW4563882.1"/>
    </source>
</evidence>
<evidence type="ECO:0000256" key="4">
    <source>
        <dbReference type="ARBA" id="ARBA00023157"/>
    </source>
</evidence>
<dbReference type="PANTHER" id="PTHR13887">
    <property type="entry name" value="GLUTATHIONE S-TRANSFERASE KAPPA"/>
    <property type="match status" value="1"/>
</dbReference>
<sequence length="247" mass="27938">MLRILQYFGVVVCLLYLIICQGLHPAFAATRIDPQIEAQVLQILRNHPEAIIESLEVYQKQEQEKLQQTRQIFLQDLKTNPQTIIANSPTTGKPDAKVVLVEFSDFQCPFCAKAHDTVKEFMDKHQDEVKMVYKHLPLANIHAQAIPAAQAAWAAQQQGKFWEYHDALFSQQGKLGEDLYLKIAQNLNLDVEKFKGDQRKANAAIAQDMQLASKLGLSGTPFFIMNGETFSGAVELEQIEEVLSRVR</sequence>
<gene>
    <name evidence="7" type="ORF">KME32_22615</name>
</gene>
<accession>A0A951UHQ0</accession>
<dbReference type="PROSITE" id="PS51352">
    <property type="entry name" value="THIOREDOXIN_2"/>
    <property type="match status" value="1"/>
</dbReference>
<evidence type="ECO:0000256" key="3">
    <source>
        <dbReference type="ARBA" id="ARBA00023002"/>
    </source>
</evidence>